<evidence type="ECO:0000256" key="3">
    <source>
        <dbReference type="ARBA" id="ARBA00022723"/>
    </source>
</evidence>
<keyword evidence="3" id="KW-0479">Metal-binding</keyword>
<keyword evidence="1" id="KW-0328">Glycosyltransferase</keyword>
<dbReference type="Pfam" id="PF01501">
    <property type="entry name" value="Glyco_transf_8"/>
    <property type="match status" value="1"/>
</dbReference>
<dbReference type="AlphaFoldDB" id="A0A412PZU2"/>
<dbReference type="PANTHER" id="PTHR13778">
    <property type="entry name" value="GLYCOSYLTRANSFERASE 8 DOMAIN-CONTAINING PROTEIN"/>
    <property type="match status" value="1"/>
</dbReference>
<sequence>MNIVYHASDSFAKVTGTSIVSIFENNKDIDKINVYVIEKNFTEDNKKKMEQLADKYNRKIIFIPMPDINKSEHLHLKKIKEKWIFDSYCRLFLDKLLPEEVEKVLYLDGDVLNTGSLKELWNLDMGESSAAAVIDCLGEKYYELLGLEKNARYCNSGVILFNLDKWRKDCMGDKVRKYVHDNNGYVFFMEQTVFNAVMQGKIKILHPKYNTYSMMQTMSYEDLMKLRNVKRFYKKNEIEEAINNPILVHMTSSFWIVNRPWYKKTTHPMQEEYKIYAELTPWDDPMEEDKRNYKKKIIDGIVQCMPKNIVIKLVSIIYNNSRVKKIQKEALLYRR</sequence>
<evidence type="ECO:0000313" key="5">
    <source>
        <dbReference type="Proteomes" id="UP000284296"/>
    </source>
</evidence>
<dbReference type="RefSeq" id="WP_118003931.1">
    <property type="nucleotide sequence ID" value="NZ_QRXF01000005.1"/>
</dbReference>
<dbReference type="Gene3D" id="3.90.550.10">
    <property type="entry name" value="Spore Coat Polysaccharide Biosynthesis Protein SpsA, Chain A"/>
    <property type="match status" value="1"/>
</dbReference>
<evidence type="ECO:0000256" key="2">
    <source>
        <dbReference type="ARBA" id="ARBA00022679"/>
    </source>
</evidence>
<dbReference type="Proteomes" id="UP000284296">
    <property type="component" value="Unassembled WGS sequence"/>
</dbReference>
<keyword evidence="2 4" id="KW-0808">Transferase</keyword>
<protein>
    <submittedName>
        <fullName evidence="4">Glycosyltransferase family 8 protein</fullName>
    </submittedName>
</protein>
<dbReference type="InterPro" id="IPR050748">
    <property type="entry name" value="Glycosyltrans_8_dom-fam"/>
</dbReference>
<accession>A0A412PZU2</accession>
<dbReference type="GO" id="GO:0016757">
    <property type="term" value="F:glycosyltransferase activity"/>
    <property type="evidence" value="ECO:0007669"/>
    <property type="project" value="UniProtKB-KW"/>
</dbReference>
<gene>
    <name evidence="4" type="ORF">DWX06_14830</name>
</gene>
<reference evidence="4 5" key="1">
    <citation type="submission" date="2018-08" db="EMBL/GenBank/DDBJ databases">
        <title>A genome reference for cultivated species of the human gut microbiota.</title>
        <authorList>
            <person name="Zou Y."/>
            <person name="Xue W."/>
            <person name="Luo G."/>
        </authorList>
    </citation>
    <scope>NUCLEOTIDE SEQUENCE [LARGE SCALE GENOMIC DNA]</scope>
    <source>
        <strain evidence="4 5">AF18-16LB</strain>
    </source>
</reference>
<dbReference type="InterPro" id="IPR002495">
    <property type="entry name" value="Glyco_trans_8"/>
</dbReference>
<dbReference type="CDD" id="cd04194">
    <property type="entry name" value="GT8_A4GalT_like"/>
    <property type="match status" value="1"/>
</dbReference>
<dbReference type="SUPFAM" id="SSF53448">
    <property type="entry name" value="Nucleotide-diphospho-sugar transferases"/>
    <property type="match status" value="1"/>
</dbReference>
<evidence type="ECO:0000256" key="1">
    <source>
        <dbReference type="ARBA" id="ARBA00022676"/>
    </source>
</evidence>
<comment type="caution">
    <text evidence="4">The sequence shown here is derived from an EMBL/GenBank/DDBJ whole genome shotgun (WGS) entry which is preliminary data.</text>
</comment>
<proteinExistence type="predicted"/>
<dbReference type="PANTHER" id="PTHR13778:SF47">
    <property type="entry name" value="LIPOPOLYSACCHARIDE 1,3-GALACTOSYLTRANSFERASE"/>
    <property type="match status" value="1"/>
</dbReference>
<dbReference type="GO" id="GO:0046872">
    <property type="term" value="F:metal ion binding"/>
    <property type="evidence" value="ECO:0007669"/>
    <property type="project" value="UniProtKB-KW"/>
</dbReference>
<name>A0A412PZU2_9FIRM</name>
<dbReference type="InterPro" id="IPR029044">
    <property type="entry name" value="Nucleotide-diphossugar_trans"/>
</dbReference>
<dbReference type="EMBL" id="QRXG01000038">
    <property type="protein sequence ID" value="RGT78050.1"/>
    <property type="molecule type" value="Genomic_DNA"/>
</dbReference>
<organism evidence="4 5">
    <name type="scientific">Agathobacter rectalis</name>
    <dbReference type="NCBI Taxonomy" id="39491"/>
    <lineage>
        <taxon>Bacteria</taxon>
        <taxon>Bacillati</taxon>
        <taxon>Bacillota</taxon>
        <taxon>Clostridia</taxon>
        <taxon>Lachnospirales</taxon>
        <taxon>Lachnospiraceae</taxon>
        <taxon>Agathobacter</taxon>
    </lineage>
</organism>
<evidence type="ECO:0000313" key="4">
    <source>
        <dbReference type="EMBL" id="RGT78050.1"/>
    </source>
</evidence>